<keyword evidence="1" id="KW-0521">NADP</keyword>
<comment type="caution">
    <text evidence="4">The sequence shown here is derived from an EMBL/GenBank/DDBJ whole genome shotgun (WGS) entry which is preliminary data.</text>
</comment>
<dbReference type="InterPro" id="IPR008030">
    <property type="entry name" value="NmrA-like"/>
</dbReference>
<protein>
    <recommendedName>
        <fullName evidence="3">NmrA-like domain-containing protein</fullName>
    </recommendedName>
</protein>
<dbReference type="PANTHER" id="PTHR47706:SF11">
    <property type="entry name" value="ISOFLAVONE REDUCTASE FAMILY PROTEIN (AFU_ORTHOLOGUE AFUA_1G12510)"/>
    <property type="match status" value="1"/>
</dbReference>
<dbReference type="PANTHER" id="PTHR47706">
    <property type="entry name" value="NMRA-LIKE FAMILY PROTEIN"/>
    <property type="match status" value="1"/>
</dbReference>
<dbReference type="GO" id="GO:0016491">
    <property type="term" value="F:oxidoreductase activity"/>
    <property type="evidence" value="ECO:0007669"/>
    <property type="project" value="UniProtKB-KW"/>
</dbReference>
<dbReference type="Gene3D" id="3.90.25.10">
    <property type="entry name" value="UDP-galactose 4-epimerase, domain 1"/>
    <property type="match status" value="1"/>
</dbReference>
<evidence type="ECO:0000256" key="2">
    <source>
        <dbReference type="ARBA" id="ARBA00023002"/>
    </source>
</evidence>
<dbReference type="Gene3D" id="3.40.50.720">
    <property type="entry name" value="NAD(P)-binding Rossmann-like Domain"/>
    <property type="match status" value="1"/>
</dbReference>
<dbReference type="InterPro" id="IPR051609">
    <property type="entry name" value="NmrA/Isoflavone_reductase-like"/>
</dbReference>
<dbReference type="Proteomes" id="UP001218218">
    <property type="component" value="Unassembled WGS sequence"/>
</dbReference>
<keyword evidence="2" id="KW-0560">Oxidoreductase</keyword>
<evidence type="ECO:0000256" key="1">
    <source>
        <dbReference type="ARBA" id="ARBA00022857"/>
    </source>
</evidence>
<keyword evidence="5" id="KW-1185">Reference proteome</keyword>
<evidence type="ECO:0000313" key="5">
    <source>
        <dbReference type="Proteomes" id="UP001218218"/>
    </source>
</evidence>
<evidence type="ECO:0000313" key="4">
    <source>
        <dbReference type="EMBL" id="KAJ7339787.1"/>
    </source>
</evidence>
<reference evidence="4" key="1">
    <citation type="submission" date="2023-03" db="EMBL/GenBank/DDBJ databases">
        <title>Massive genome expansion in bonnet fungi (Mycena s.s.) driven by repeated elements and novel gene families across ecological guilds.</title>
        <authorList>
            <consortium name="Lawrence Berkeley National Laboratory"/>
            <person name="Harder C.B."/>
            <person name="Miyauchi S."/>
            <person name="Viragh M."/>
            <person name="Kuo A."/>
            <person name="Thoen E."/>
            <person name="Andreopoulos B."/>
            <person name="Lu D."/>
            <person name="Skrede I."/>
            <person name="Drula E."/>
            <person name="Henrissat B."/>
            <person name="Morin E."/>
            <person name="Kohler A."/>
            <person name="Barry K."/>
            <person name="LaButti K."/>
            <person name="Morin E."/>
            <person name="Salamov A."/>
            <person name="Lipzen A."/>
            <person name="Mereny Z."/>
            <person name="Hegedus B."/>
            <person name="Baldrian P."/>
            <person name="Stursova M."/>
            <person name="Weitz H."/>
            <person name="Taylor A."/>
            <person name="Grigoriev I.V."/>
            <person name="Nagy L.G."/>
            <person name="Martin F."/>
            <person name="Kauserud H."/>
        </authorList>
    </citation>
    <scope>NUCLEOTIDE SEQUENCE</scope>
    <source>
        <strain evidence="4">CBHHK002</strain>
    </source>
</reference>
<dbReference type="AlphaFoldDB" id="A0AAD7EM82"/>
<dbReference type="EMBL" id="JARIHO010000027">
    <property type="protein sequence ID" value="KAJ7339787.1"/>
    <property type="molecule type" value="Genomic_DNA"/>
</dbReference>
<gene>
    <name evidence="4" type="ORF">DFH08DRAFT_1013263</name>
</gene>
<feature type="domain" description="NmrA-like" evidence="3">
    <location>
        <begin position="5"/>
        <end position="236"/>
    </location>
</feature>
<evidence type="ECO:0000259" key="3">
    <source>
        <dbReference type="Pfam" id="PF05368"/>
    </source>
</evidence>
<sequence length="299" mass="32501">MPPSVIVVGASGSVGRPLMAEFLAQISKFGRVAVLSDPAKVARFAKIQGQGIEIVAGSFLEGKSYEGFNVVISLAGNATLKLQPGMIEAAIAGGARHFIPSEFGADIARDGMWKNRYFRDKVVTRDHLRARARDTPGFRYTLILSGVVTEYTVSEFNGVDVEKHVARTYGYPEARLHVTAMNDVAKFIVGSILLPWEDPTQSMRELRVSGDCLTWEALVGLLENVQGVKYDVKYLDPALAAEKQETARAAGDSEGELMWAATALMANGLAFLPGPSDNHLFAFKAESAKETLDRMFGQK</sequence>
<proteinExistence type="predicted"/>
<name>A0AAD7EM82_9AGAR</name>
<accession>A0AAD7EM82</accession>
<dbReference type="SUPFAM" id="SSF51735">
    <property type="entry name" value="NAD(P)-binding Rossmann-fold domains"/>
    <property type="match status" value="1"/>
</dbReference>
<dbReference type="Pfam" id="PF05368">
    <property type="entry name" value="NmrA"/>
    <property type="match status" value="1"/>
</dbReference>
<organism evidence="4 5">
    <name type="scientific">Mycena albidolilacea</name>
    <dbReference type="NCBI Taxonomy" id="1033008"/>
    <lineage>
        <taxon>Eukaryota</taxon>
        <taxon>Fungi</taxon>
        <taxon>Dikarya</taxon>
        <taxon>Basidiomycota</taxon>
        <taxon>Agaricomycotina</taxon>
        <taxon>Agaricomycetes</taxon>
        <taxon>Agaricomycetidae</taxon>
        <taxon>Agaricales</taxon>
        <taxon>Marasmiineae</taxon>
        <taxon>Mycenaceae</taxon>
        <taxon>Mycena</taxon>
    </lineage>
</organism>
<dbReference type="InterPro" id="IPR036291">
    <property type="entry name" value="NAD(P)-bd_dom_sf"/>
</dbReference>